<dbReference type="Proteomes" id="UP000660070">
    <property type="component" value="Unassembled WGS sequence"/>
</dbReference>
<evidence type="ECO:0000259" key="2">
    <source>
        <dbReference type="Pfam" id="PF22725"/>
    </source>
</evidence>
<dbReference type="PANTHER" id="PTHR43249:SF1">
    <property type="entry name" value="D-GLUCOSIDE 3-DEHYDROGENASE"/>
    <property type="match status" value="1"/>
</dbReference>
<dbReference type="InterPro" id="IPR055170">
    <property type="entry name" value="GFO_IDH_MocA-like_dom"/>
</dbReference>
<dbReference type="InterPro" id="IPR036291">
    <property type="entry name" value="NAD(P)-bd_dom_sf"/>
</dbReference>
<keyword evidence="4" id="KW-1185">Reference proteome</keyword>
<organism evidence="3 4">
    <name type="scientific">Kaistella gelatinilytica</name>
    <dbReference type="NCBI Taxonomy" id="2787636"/>
    <lineage>
        <taxon>Bacteria</taxon>
        <taxon>Pseudomonadati</taxon>
        <taxon>Bacteroidota</taxon>
        <taxon>Flavobacteriia</taxon>
        <taxon>Flavobacteriales</taxon>
        <taxon>Weeksellaceae</taxon>
        <taxon>Chryseobacterium group</taxon>
        <taxon>Kaistella</taxon>
    </lineage>
</organism>
<comment type="caution">
    <text evidence="3">The sequence shown here is derived from an EMBL/GenBank/DDBJ whole genome shotgun (WGS) entry which is preliminary data.</text>
</comment>
<sequence>MKVLIVGLGSIARKHITAIKQLTENAEFFAWRFSRDSPTFENVINLFSEDEVKEHTFDFAIISNPTSEHKNSLSKLLDLKIPLFIEKPLFEKIGEEEKEIVQRIEALKIPSYVACNLRFLECIQFIKKEIQGKRINEVNIYCGTYLPNWRPAEDFRKSYSANKHLGGGVHIDLIHELDYTYWLFGAPVKTDSQFSHSSSLNISAFDYANYRWQYEGFTANVILNYYRKDSKRSLEIVCEHGTYHVDLLKNEVSFMEEKIFSSSQNILDTYQSQMDFFLKYTLMGNDLNFNTAAEAYEILNLCLHQS</sequence>
<dbReference type="InterPro" id="IPR000683">
    <property type="entry name" value="Gfo/Idh/MocA-like_OxRdtase_N"/>
</dbReference>
<accession>A0ABS0FBW8</accession>
<dbReference type="SUPFAM" id="SSF51735">
    <property type="entry name" value="NAD(P)-binding Rossmann-fold domains"/>
    <property type="match status" value="1"/>
</dbReference>
<evidence type="ECO:0000313" key="3">
    <source>
        <dbReference type="EMBL" id="MBF8457209.1"/>
    </source>
</evidence>
<proteinExistence type="predicted"/>
<feature type="domain" description="Gfo/Idh/MocA-like oxidoreductase N-terminal" evidence="1">
    <location>
        <begin position="1"/>
        <end position="101"/>
    </location>
</feature>
<dbReference type="Gene3D" id="3.40.50.720">
    <property type="entry name" value="NAD(P)-binding Rossmann-like Domain"/>
    <property type="match status" value="1"/>
</dbReference>
<dbReference type="InterPro" id="IPR052515">
    <property type="entry name" value="Gfo/Idh/MocA_Oxidoreductase"/>
</dbReference>
<name>A0ABS0FBW8_9FLAO</name>
<evidence type="ECO:0000313" key="4">
    <source>
        <dbReference type="Proteomes" id="UP000660070"/>
    </source>
</evidence>
<dbReference type="PANTHER" id="PTHR43249">
    <property type="entry name" value="UDP-N-ACETYL-2-AMINO-2-DEOXY-D-GLUCURONATE OXIDASE"/>
    <property type="match status" value="1"/>
</dbReference>
<gene>
    <name evidence="3" type="ORF">IV494_08435</name>
</gene>
<dbReference type="Pfam" id="PF01408">
    <property type="entry name" value="GFO_IDH_MocA"/>
    <property type="match status" value="1"/>
</dbReference>
<feature type="domain" description="GFO/IDH/MocA-like oxidoreductase" evidence="2">
    <location>
        <begin position="124"/>
        <end position="243"/>
    </location>
</feature>
<evidence type="ECO:0000259" key="1">
    <source>
        <dbReference type="Pfam" id="PF01408"/>
    </source>
</evidence>
<dbReference type="SUPFAM" id="SSF55347">
    <property type="entry name" value="Glyceraldehyde-3-phosphate dehydrogenase-like, C-terminal domain"/>
    <property type="match status" value="1"/>
</dbReference>
<dbReference type="EMBL" id="JADPVI010000002">
    <property type="protein sequence ID" value="MBF8457209.1"/>
    <property type="molecule type" value="Genomic_DNA"/>
</dbReference>
<dbReference type="RefSeq" id="WP_196079720.1">
    <property type="nucleotide sequence ID" value="NZ_JADPVI010000002.1"/>
</dbReference>
<reference evidence="3 4" key="1">
    <citation type="submission" date="2020-11" db="EMBL/GenBank/DDBJ databases">
        <title>Kaistella gelatinilytica sp. nov., a flavobacterium isolated from Antarctic Soil.</title>
        <authorList>
            <person name="Li J."/>
        </authorList>
    </citation>
    <scope>NUCLEOTIDE SEQUENCE [LARGE SCALE GENOMIC DNA]</scope>
    <source>
        <strain evidence="3 4">G5-32</strain>
    </source>
</reference>
<dbReference type="Pfam" id="PF22725">
    <property type="entry name" value="GFO_IDH_MocA_C3"/>
    <property type="match status" value="1"/>
</dbReference>
<dbReference type="Gene3D" id="3.30.360.10">
    <property type="entry name" value="Dihydrodipicolinate Reductase, domain 2"/>
    <property type="match status" value="1"/>
</dbReference>
<protein>
    <submittedName>
        <fullName evidence="3">Gfo/Idh/MocA family oxidoreductase</fullName>
    </submittedName>
</protein>